<protein>
    <submittedName>
        <fullName evidence="1">Uncharacterized protein</fullName>
    </submittedName>
</protein>
<comment type="caution">
    <text evidence="1">The sequence shown here is derived from an EMBL/GenBank/DDBJ whole genome shotgun (WGS) entry which is preliminary data.</text>
</comment>
<accession>A0A084GIS8</accession>
<gene>
    <name evidence="1" type="ORF">GS18_0220585</name>
</gene>
<evidence type="ECO:0000313" key="2">
    <source>
        <dbReference type="Proteomes" id="UP000028549"/>
    </source>
</evidence>
<dbReference type="EMBL" id="JNVC02000024">
    <property type="protein sequence ID" value="KEZ47240.1"/>
    <property type="molecule type" value="Genomic_DNA"/>
</dbReference>
<name>A0A084GIS8_METID</name>
<dbReference type="AlphaFoldDB" id="A0A084GIS8"/>
<dbReference type="Proteomes" id="UP000028549">
    <property type="component" value="Unassembled WGS sequence"/>
</dbReference>
<dbReference type="OrthoDB" id="2966549at2"/>
<dbReference type="Pfam" id="PF17326">
    <property type="entry name" value="DUF5365"/>
    <property type="match status" value="1"/>
</dbReference>
<proteinExistence type="predicted"/>
<reference evidence="1 2" key="1">
    <citation type="journal article" date="2005" name="Int. J. Syst. Evol. Microbiol.">
        <title>Bacillus cibi sp. nov., isolated from jeotgal, a traditional Korean fermented seafood.</title>
        <authorList>
            <person name="Yoon J.H."/>
            <person name="Lee C.H."/>
            <person name="Oh T.K."/>
        </authorList>
    </citation>
    <scope>NUCLEOTIDE SEQUENCE [LARGE SCALE GENOMIC DNA]</scope>
    <source>
        <strain evidence="1 2">DSM 16189</strain>
    </source>
</reference>
<evidence type="ECO:0000313" key="1">
    <source>
        <dbReference type="EMBL" id="KEZ47240.1"/>
    </source>
</evidence>
<dbReference type="InterPro" id="IPR020355">
    <property type="entry name" value="Uncharacterised_YhcU"/>
</dbReference>
<keyword evidence="2" id="KW-1185">Reference proteome</keyword>
<sequence length="133" mass="15696">MRIVFASTEEQEHYIEELIQTMYEDIFPRYFSDETIDQLDELSVLKPHSEDLQYNGTLKEAFQIMSSLQALTALLDHLDDQQGEEQRNLYNRNISILKKYGYKLPLTFDHFLASREKAEEVSKYGKPANKWIV</sequence>
<organism evidence="1 2">
    <name type="scientific">Metabacillus indicus</name>
    <name type="common">Bacillus indicus</name>
    <dbReference type="NCBI Taxonomy" id="246786"/>
    <lineage>
        <taxon>Bacteria</taxon>
        <taxon>Bacillati</taxon>
        <taxon>Bacillota</taxon>
        <taxon>Bacilli</taxon>
        <taxon>Bacillales</taxon>
        <taxon>Bacillaceae</taxon>
        <taxon>Metabacillus</taxon>
    </lineage>
</organism>